<accession>A0AAN7W6H2</accession>
<keyword evidence="1" id="KW-0812">Transmembrane</keyword>
<reference evidence="2" key="1">
    <citation type="submission" date="2023-08" db="EMBL/GenBank/DDBJ databases">
        <title>Black Yeasts Isolated from many extreme environments.</title>
        <authorList>
            <person name="Coleine C."/>
            <person name="Stajich J.E."/>
            <person name="Selbmann L."/>
        </authorList>
    </citation>
    <scope>NUCLEOTIDE SEQUENCE</scope>
    <source>
        <strain evidence="2">CCFEE 5810</strain>
    </source>
</reference>
<evidence type="ECO:0000313" key="2">
    <source>
        <dbReference type="EMBL" id="KAK5698780.1"/>
    </source>
</evidence>
<dbReference type="Proteomes" id="UP001310594">
    <property type="component" value="Unassembled WGS sequence"/>
</dbReference>
<keyword evidence="1" id="KW-1133">Transmembrane helix</keyword>
<proteinExistence type="predicted"/>
<name>A0AAN7W6H2_9PEZI</name>
<feature type="transmembrane region" description="Helical" evidence="1">
    <location>
        <begin position="210"/>
        <end position="233"/>
    </location>
</feature>
<evidence type="ECO:0000256" key="1">
    <source>
        <dbReference type="SAM" id="Phobius"/>
    </source>
</evidence>
<gene>
    <name evidence="2" type="ORF">LTR97_006428</name>
</gene>
<dbReference type="AlphaFoldDB" id="A0AAN7W6H2"/>
<dbReference type="EMBL" id="JAVRQU010000009">
    <property type="protein sequence ID" value="KAK5698780.1"/>
    <property type="molecule type" value="Genomic_DNA"/>
</dbReference>
<organism evidence="2 3">
    <name type="scientific">Elasticomyces elasticus</name>
    <dbReference type="NCBI Taxonomy" id="574655"/>
    <lineage>
        <taxon>Eukaryota</taxon>
        <taxon>Fungi</taxon>
        <taxon>Dikarya</taxon>
        <taxon>Ascomycota</taxon>
        <taxon>Pezizomycotina</taxon>
        <taxon>Dothideomycetes</taxon>
        <taxon>Dothideomycetidae</taxon>
        <taxon>Mycosphaerellales</taxon>
        <taxon>Teratosphaeriaceae</taxon>
        <taxon>Elasticomyces</taxon>
    </lineage>
</organism>
<feature type="transmembrane region" description="Helical" evidence="1">
    <location>
        <begin position="321"/>
        <end position="341"/>
    </location>
</feature>
<evidence type="ECO:0000313" key="3">
    <source>
        <dbReference type="Proteomes" id="UP001310594"/>
    </source>
</evidence>
<comment type="caution">
    <text evidence="2">The sequence shown here is derived from an EMBL/GenBank/DDBJ whole genome shotgun (WGS) entry which is preliminary data.</text>
</comment>
<keyword evidence="1" id="KW-0472">Membrane</keyword>
<sequence length="409" mass="44597">MSFDIKELTEANGDDQPFGDWFDFATATGGSPYNVYPPYYSPYGFLQLYDTGCRTGYTTWNCTAACLDTDIGPSMVWNDSASGMYTLQNCVVLPVIAALLASSSLTPAAVAIAERYEIGPDAGLINGVNGSAWPVLSNCFNEYCEANGEGTPGCNSTDNPDVVPLMFTTNETHFMDGDGRRYSTNFTIAKGVIPAMGLCHNLNAVINGDIGGIGMFVSYMMQMLIVLSAWVLFHFYENWAAWPLTLFMIPVHGRKRATQLAQQAQNTVRASNHNHALVAALDEMQKAQVFFMLAVQIAALIALGNPKYIDATSWQQLWNNHGILFNLAFGGMFPVIFAMVIKRLAGVTSLYTLAVSTCLPDPDKSIKYEGAPIPQCAGIAPIKYCYEYGWADGNSIANIRAVPMLVLYV</sequence>
<feature type="transmembrane region" description="Helical" evidence="1">
    <location>
        <begin position="289"/>
        <end position="309"/>
    </location>
</feature>
<protein>
    <submittedName>
        <fullName evidence="2">Uncharacterized protein</fullName>
    </submittedName>
</protein>